<name>A0A533Q9R4_9BACT</name>
<proteinExistence type="predicted"/>
<protein>
    <submittedName>
        <fullName evidence="1">Uncharacterized protein</fullName>
    </submittedName>
</protein>
<gene>
    <name evidence="1" type="ORF">JETT_2280</name>
</gene>
<accession>A0A533Q9R4</accession>
<reference evidence="1 2" key="1">
    <citation type="submission" date="2019-04" db="EMBL/GenBank/DDBJ databases">
        <title>Genome of a novel bacterium Candidatus Jettenia ecosi reconstructed from metagenome of an anammox bioreactor.</title>
        <authorList>
            <person name="Mardanov A.V."/>
            <person name="Beletsky A.V."/>
            <person name="Ravin N.V."/>
            <person name="Botchkova E.A."/>
            <person name="Litti Y.V."/>
            <person name="Nozhevnikova A.N."/>
        </authorList>
    </citation>
    <scope>NUCLEOTIDE SEQUENCE [LARGE SCALE GENOMIC DNA]</scope>
    <source>
        <strain evidence="1">J2</strain>
    </source>
</reference>
<dbReference type="Proteomes" id="UP000319783">
    <property type="component" value="Unassembled WGS sequence"/>
</dbReference>
<evidence type="ECO:0000313" key="1">
    <source>
        <dbReference type="EMBL" id="TLD41433.1"/>
    </source>
</evidence>
<sequence length="74" mass="8343">MRIARKKYLSSAGISIKGKIKSTKGAANATRTHATRYSLLSVRDFLQNASVVAAKKAQRRDRKSQFKVNHRKKL</sequence>
<evidence type="ECO:0000313" key="2">
    <source>
        <dbReference type="Proteomes" id="UP000319783"/>
    </source>
</evidence>
<organism evidence="1 2">
    <name type="scientific">Candidatus Jettenia ecosi</name>
    <dbReference type="NCBI Taxonomy" id="2494326"/>
    <lineage>
        <taxon>Bacteria</taxon>
        <taxon>Pseudomonadati</taxon>
        <taxon>Planctomycetota</taxon>
        <taxon>Candidatus Brocadiia</taxon>
        <taxon>Candidatus Brocadiales</taxon>
        <taxon>Candidatus Brocadiaceae</taxon>
        <taxon>Candidatus Jettenia</taxon>
    </lineage>
</organism>
<dbReference type="EMBL" id="SULG01000048">
    <property type="protein sequence ID" value="TLD41433.1"/>
    <property type="molecule type" value="Genomic_DNA"/>
</dbReference>
<comment type="caution">
    <text evidence="1">The sequence shown here is derived from an EMBL/GenBank/DDBJ whole genome shotgun (WGS) entry which is preliminary data.</text>
</comment>
<dbReference type="AlphaFoldDB" id="A0A533Q9R4"/>